<keyword evidence="4" id="KW-1185">Reference proteome</keyword>
<organism evidence="3 4">
    <name type="scientific">Asanoa ishikariensis</name>
    <dbReference type="NCBI Taxonomy" id="137265"/>
    <lineage>
        <taxon>Bacteria</taxon>
        <taxon>Bacillati</taxon>
        <taxon>Actinomycetota</taxon>
        <taxon>Actinomycetes</taxon>
        <taxon>Micromonosporales</taxon>
        <taxon>Micromonosporaceae</taxon>
        <taxon>Asanoa</taxon>
    </lineage>
</organism>
<sequence>MGPTVAVGFGGINGWYALSWASDYVGRTGGTLVLCQAYDPASSNDGVCLPTGPVGDTAVAQGVTAARNRLGAEHVRFRLEPVPVVELLLDAASTADLVVVGPPEAKPRPRHPSTVHEVAGRAQRPVVVARRGGGRDHGAFAGHVVVGVDGHSRAALEFAFVTASTLGTPLAAVHVTGDRRRDYWFDEEMRTTHVTAPPAAFELLAREIEPWELKYPDIAVKRAVFGCSPAAGLIRASRGAALLVVSRSRRTVGSAPHGGVVGRAIESSDAPVAVVALAEGTRGG</sequence>
<reference evidence="4" key="1">
    <citation type="submission" date="2016-10" db="EMBL/GenBank/DDBJ databases">
        <authorList>
            <person name="Varghese N."/>
            <person name="Submissions S."/>
        </authorList>
    </citation>
    <scope>NUCLEOTIDE SEQUENCE [LARGE SCALE GENOMIC DNA]</scope>
    <source>
        <strain evidence="4">DSM 44718</strain>
    </source>
</reference>
<dbReference type="InterPro" id="IPR006016">
    <property type="entry name" value="UspA"/>
</dbReference>
<dbReference type="InterPro" id="IPR014729">
    <property type="entry name" value="Rossmann-like_a/b/a_fold"/>
</dbReference>
<feature type="region of interest" description="Disordered" evidence="1">
    <location>
        <begin position="101"/>
        <end position="120"/>
    </location>
</feature>
<dbReference type="AlphaFoldDB" id="A0A1H3RA37"/>
<protein>
    <submittedName>
        <fullName evidence="3">Universal stress protein family protein</fullName>
    </submittedName>
</protein>
<dbReference type="Gene3D" id="3.40.50.620">
    <property type="entry name" value="HUPs"/>
    <property type="match status" value="2"/>
</dbReference>
<dbReference type="Pfam" id="PF00582">
    <property type="entry name" value="Usp"/>
    <property type="match status" value="1"/>
</dbReference>
<evidence type="ECO:0000256" key="1">
    <source>
        <dbReference type="SAM" id="MobiDB-lite"/>
    </source>
</evidence>
<evidence type="ECO:0000259" key="2">
    <source>
        <dbReference type="Pfam" id="PF00582"/>
    </source>
</evidence>
<dbReference type="Proteomes" id="UP000199632">
    <property type="component" value="Unassembled WGS sequence"/>
</dbReference>
<dbReference type="RefSeq" id="WP_143049798.1">
    <property type="nucleotide sequence ID" value="NZ_BOND01000008.1"/>
</dbReference>
<dbReference type="OrthoDB" id="3293911at2"/>
<proteinExistence type="predicted"/>
<dbReference type="EMBL" id="FNQB01000002">
    <property type="protein sequence ID" value="SDZ22111.1"/>
    <property type="molecule type" value="Genomic_DNA"/>
</dbReference>
<feature type="domain" description="UspA" evidence="2">
    <location>
        <begin position="143"/>
        <end position="275"/>
    </location>
</feature>
<dbReference type="STRING" id="137265.SAMN05421684_3605"/>
<name>A0A1H3RA37_9ACTN</name>
<accession>A0A1H3RA37</accession>
<gene>
    <name evidence="3" type="ORF">SAMN05421684_3605</name>
</gene>
<dbReference type="SUPFAM" id="SSF52402">
    <property type="entry name" value="Adenine nucleotide alpha hydrolases-like"/>
    <property type="match status" value="2"/>
</dbReference>
<evidence type="ECO:0000313" key="3">
    <source>
        <dbReference type="EMBL" id="SDZ22111.1"/>
    </source>
</evidence>
<evidence type="ECO:0000313" key="4">
    <source>
        <dbReference type="Proteomes" id="UP000199632"/>
    </source>
</evidence>